<evidence type="ECO:0000259" key="2">
    <source>
        <dbReference type="PROSITE" id="PS51202"/>
    </source>
</evidence>
<dbReference type="InterPro" id="IPR036721">
    <property type="entry name" value="RCK_C_sf"/>
</dbReference>
<accession>A0A0R1JGW7</accession>
<evidence type="ECO:0000259" key="1">
    <source>
        <dbReference type="PROSITE" id="PS51201"/>
    </source>
</evidence>
<evidence type="ECO:0000313" key="4">
    <source>
        <dbReference type="Proteomes" id="UP000051804"/>
    </source>
</evidence>
<dbReference type="GO" id="GO:0006813">
    <property type="term" value="P:potassium ion transport"/>
    <property type="evidence" value="ECO:0007669"/>
    <property type="project" value="InterPro"/>
</dbReference>
<dbReference type="InterPro" id="IPR003148">
    <property type="entry name" value="RCK_N"/>
</dbReference>
<dbReference type="SUPFAM" id="SSF116726">
    <property type="entry name" value="TrkA C-terminal domain-like"/>
    <property type="match status" value="1"/>
</dbReference>
<comment type="caution">
    <text evidence="3">The sequence shown here is derived from an EMBL/GenBank/DDBJ whole genome shotgun (WGS) entry which is preliminary data.</text>
</comment>
<dbReference type="Proteomes" id="UP000051804">
    <property type="component" value="Unassembled WGS sequence"/>
</dbReference>
<dbReference type="InterPro" id="IPR036291">
    <property type="entry name" value="NAD(P)-bd_dom_sf"/>
</dbReference>
<organism evidence="3 4">
    <name type="scientific">Lacticaseibacillus nasuensis JCM 17158</name>
    <dbReference type="NCBI Taxonomy" id="1291734"/>
    <lineage>
        <taxon>Bacteria</taxon>
        <taxon>Bacillati</taxon>
        <taxon>Bacillota</taxon>
        <taxon>Bacilli</taxon>
        <taxon>Lactobacillales</taxon>
        <taxon>Lactobacillaceae</taxon>
        <taxon>Lacticaseibacillus</taxon>
    </lineage>
</organism>
<keyword evidence="4" id="KW-1185">Reference proteome</keyword>
<dbReference type="OrthoDB" id="9776294at2"/>
<gene>
    <name evidence="3" type="ORF">FD02_GL000598</name>
</gene>
<feature type="domain" description="RCK C-terminal" evidence="2">
    <location>
        <begin position="137"/>
        <end position="210"/>
    </location>
</feature>
<dbReference type="PATRIC" id="fig|1291734.4.peg.614"/>
<dbReference type="GO" id="GO:0008324">
    <property type="term" value="F:monoatomic cation transmembrane transporter activity"/>
    <property type="evidence" value="ECO:0007669"/>
    <property type="project" value="InterPro"/>
</dbReference>
<reference evidence="3 4" key="1">
    <citation type="journal article" date="2015" name="Genome Announc.">
        <title>Expanding the biotechnology potential of lactobacilli through comparative genomics of 213 strains and associated genera.</title>
        <authorList>
            <person name="Sun Z."/>
            <person name="Harris H.M."/>
            <person name="McCann A."/>
            <person name="Guo C."/>
            <person name="Argimon S."/>
            <person name="Zhang W."/>
            <person name="Yang X."/>
            <person name="Jeffery I.B."/>
            <person name="Cooney J.C."/>
            <person name="Kagawa T.F."/>
            <person name="Liu W."/>
            <person name="Song Y."/>
            <person name="Salvetti E."/>
            <person name="Wrobel A."/>
            <person name="Rasinkangas P."/>
            <person name="Parkhill J."/>
            <person name="Rea M.C."/>
            <person name="O'Sullivan O."/>
            <person name="Ritari J."/>
            <person name="Douillard F.P."/>
            <person name="Paul Ross R."/>
            <person name="Yang R."/>
            <person name="Briner A.E."/>
            <person name="Felis G.E."/>
            <person name="de Vos W.M."/>
            <person name="Barrangou R."/>
            <person name="Klaenhammer T.R."/>
            <person name="Caufield P.W."/>
            <person name="Cui Y."/>
            <person name="Zhang H."/>
            <person name="O'Toole P.W."/>
        </authorList>
    </citation>
    <scope>NUCLEOTIDE SEQUENCE [LARGE SCALE GENOMIC DNA]</scope>
    <source>
        <strain evidence="3 4">JCM 17158</strain>
    </source>
</reference>
<protein>
    <submittedName>
        <fullName evidence="3">Uncharacterized protein</fullName>
    </submittedName>
</protein>
<dbReference type="Gene3D" id="3.40.50.720">
    <property type="entry name" value="NAD(P)-binding Rossmann-like Domain"/>
    <property type="match status" value="1"/>
</dbReference>
<evidence type="ECO:0000313" key="3">
    <source>
        <dbReference type="EMBL" id="KRK70527.1"/>
    </source>
</evidence>
<dbReference type="PROSITE" id="PS51201">
    <property type="entry name" value="RCK_N"/>
    <property type="match status" value="1"/>
</dbReference>
<dbReference type="EMBL" id="AZDJ01000032">
    <property type="protein sequence ID" value="KRK70527.1"/>
    <property type="molecule type" value="Genomic_DNA"/>
</dbReference>
<name>A0A0R1JGW7_9LACO</name>
<dbReference type="InterPro" id="IPR050721">
    <property type="entry name" value="Trk_Ktr_HKT_K-transport"/>
</dbReference>
<dbReference type="Gene3D" id="3.30.70.1450">
    <property type="entry name" value="Regulator of K+ conductance, C-terminal domain"/>
    <property type="match status" value="1"/>
</dbReference>
<feature type="domain" description="RCK N-terminal" evidence="1">
    <location>
        <begin position="4"/>
        <end position="121"/>
    </location>
</feature>
<dbReference type="InterPro" id="IPR006037">
    <property type="entry name" value="RCK_C"/>
</dbReference>
<dbReference type="AlphaFoldDB" id="A0A0R1JGW7"/>
<dbReference type="Pfam" id="PF02080">
    <property type="entry name" value="TrkA_C"/>
    <property type="match status" value="1"/>
</dbReference>
<proteinExistence type="predicted"/>
<dbReference type="PROSITE" id="PS51202">
    <property type="entry name" value="RCK_C"/>
    <property type="match status" value="1"/>
</dbReference>
<dbReference type="RefSeq" id="WP_054722293.1">
    <property type="nucleotide sequence ID" value="NZ_AZDJ01000032.1"/>
</dbReference>
<dbReference type="SUPFAM" id="SSF51735">
    <property type="entry name" value="NAD(P)-binding Rossmann-fold domains"/>
    <property type="match status" value="1"/>
</dbReference>
<sequence>MSEQHSFAVFGLGRFGTSIVTHLAAHDVELLAVDRDHDRVNAIAEFVDQAVTGSADAEELLARIGVEHYDVVVFAMGEAFESSVMATMIAKERGAKRVVVKALNERQAQILRRVGADQVVLPEVEMGAKLARSLVNPNILDVIDQTNGISLTERRPDPEWVGQTLAEANIRATANLEVIALIRQRRTYIPAPADLALAADDVLVTIEQTQ</sequence>
<dbReference type="Pfam" id="PF02254">
    <property type="entry name" value="TrkA_N"/>
    <property type="match status" value="1"/>
</dbReference>
<dbReference type="PANTHER" id="PTHR43833:SF7">
    <property type="entry name" value="KTR SYSTEM POTASSIUM UPTAKE PROTEIN C"/>
    <property type="match status" value="1"/>
</dbReference>
<dbReference type="PANTHER" id="PTHR43833">
    <property type="entry name" value="POTASSIUM CHANNEL PROTEIN 2-RELATED-RELATED"/>
    <property type="match status" value="1"/>
</dbReference>
<dbReference type="STRING" id="1291734.FD02_GL000598"/>